<feature type="region of interest" description="Disordered" evidence="1">
    <location>
        <begin position="170"/>
        <end position="389"/>
    </location>
</feature>
<evidence type="ECO:0000313" key="2">
    <source>
        <dbReference type="EMBL" id="KAF7214733.1"/>
    </source>
</evidence>
<dbReference type="EMBL" id="JAAVVJ010000009">
    <property type="protein sequence ID" value="KAF7214733.1"/>
    <property type="molecule type" value="Genomic_DNA"/>
</dbReference>
<protein>
    <submittedName>
        <fullName evidence="2">Transcript variant X1</fullName>
    </submittedName>
</protein>
<dbReference type="KEGG" id="nfu:107380904"/>
<dbReference type="SUPFAM" id="SSF56349">
    <property type="entry name" value="DNA breaking-rejoining enzymes"/>
    <property type="match status" value="1"/>
</dbReference>
<feature type="compositionally biased region" description="Low complexity" evidence="1">
    <location>
        <begin position="241"/>
        <end position="250"/>
    </location>
</feature>
<feature type="compositionally biased region" description="Pro residues" evidence="1">
    <location>
        <begin position="251"/>
        <end position="311"/>
    </location>
</feature>
<proteinExistence type="predicted"/>
<comment type="caution">
    <text evidence="2">The sequence shown here is derived from an EMBL/GenBank/DDBJ whole genome shotgun (WGS) entry which is preliminary data.</text>
</comment>
<feature type="region of interest" description="Disordered" evidence="1">
    <location>
        <begin position="745"/>
        <end position="853"/>
    </location>
</feature>
<dbReference type="Proteomes" id="UP000822369">
    <property type="component" value="Chromosome 9"/>
</dbReference>
<accession>A0A9D3BQ95</accession>
<name>A0A9D3BQ95_NOTFU</name>
<organism evidence="2 3">
    <name type="scientific">Nothobranchius furzeri</name>
    <name type="common">Turquoise killifish</name>
    <dbReference type="NCBI Taxonomy" id="105023"/>
    <lineage>
        <taxon>Eukaryota</taxon>
        <taxon>Metazoa</taxon>
        <taxon>Chordata</taxon>
        <taxon>Craniata</taxon>
        <taxon>Vertebrata</taxon>
        <taxon>Euteleostomi</taxon>
        <taxon>Actinopterygii</taxon>
        <taxon>Neopterygii</taxon>
        <taxon>Teleostei</taxon>
        <taxon>Neoteleostei</taxon>
        <taxon>Acanthomorphata</taxon>
        <taxon>Ovalentaria</taxon>
        <taxon>Atherinomorphae</taxon>
        <taxon>Cyprinodontiformes</taxon>
        <taxon>Nothobranchiidae</taxon>
        <taxon>Nothobranchius</taxon>
    </lineage>
</organism>
<evidence type="ECO:0000313" key="3">
    <source>
        <dbReference type="Proteomes" id="UP000822369"/>
    </source>
</evidence>
<dbReference type="AlphaFoldDB" id="A0A9D3BQ95"/>
<evidence type="ECO:0000256" key="1">
    <source>
        <dbReference type="SAM" id="MobiDB-lite"/>
    </source>
</evidence>
<feature type="compositionally biased region" description="Polar residues" evidence="1">
    <location>
        <begin position="762"/>
        <end position="780"/>
    </location>
</feature>
<dbReference type="GO" id="GO:0003677">
    <property type="term" value="F:DNA binding"/>
    <property type="evidence" value="ECO:0007669"/>
    <property type="project" value="InterPro"/>
</dbReference>
<gene>
    <name evidence="2" type="ORF">G4P62_006773</name>
</gene>
<dbReference type="InterPro" id="IPR011010">
    <property type="entry name" value="DNA_brk_join_enz"/>
</dbReference>
<reference evidence="2" key="1">
    <citation type="submission" date="2020-03" db="EMBL/GenBank/DDBJ databases">
        <title>Intra-Species Differences in Population Size shape Life History and Genome Evolution.</title>
        <authorList>
            <person name="Willemsen D."/>
            <person name="Cui R."/>
            <person name="Valenzano D.R."/>
        </authorList>
    </citation>
    <scope>NUCLEOTIDE SEQUENCE</scope>
    <source>
        <strain evidence="2">GRZ</strain>
        <tissue evidence="2">Whole</tissue>
    </source>
</reference>
<sequence>MTSKYVKCPICGRPFAALSHHLKRSHKVVHPEERQLLLKLASKRVFYRYEACPVPGCRYHSSRCDKHLETCHPELTKEQMERVVQSVQRKVTVRWLAALRATAPHPPMVSQLDQEDDTDIWPDEDAEPQANCQGCITLQRKYEGVKLQLDNLRKTFRLYHRRVAKFERRTGSKITKNLPLPEEQVHVRPSTSRGPKQRPGGRSDAAVRRPPSKQAGEPRSGRTKERQARRRVATPSPPSSPTSSSSAPSSTSPPPSRQSPPPSPPWQLSPSPPWQLSPSPSPPPPPSPPWQLSPSPPWQLSPSPSPPPSPSRHPSKHKTPPVSLESEKRLAGSVAPSSGRREGPDSPPPAKRIHKTRHTGGSPSPEESPEESQPPRKGGKTPRQSPASLLSGFSSAMEDYLDDYRTFLRGLHQSKKHIDNVASKVMRIRRFLNFMAVGALRLWDWSFLTRTERIMEWVGHLKRCGKKVTTVTFYLRNVYSFFRYFKETPPRNCRLKGSQITAVLRSILQCISPLLRDVGMHQMKVKEAKQMRVISVADLNLCQQRCREAIPQLLERLEKEPTDHKVRYRFFGFLAAFISSIYGHRTGVISNMTVKEVTNARKKAKEDSPGFVINIAHHKTNRFFGYAQVFLKPDEFAWMERWLAVRQKLKPEGDLVFFGATAQPNKNLVHFLQTAWEEMGLSGKPTFTDLRTAIASHAKERHIPQVRELISAAMCHDVRTADKFYTVFLDPVKCAAMRDMFEEATSTQGSTREAPAPFDIPFTSQSVPGTVDTSGLTSQLPPRRKAQRREKTPTETASEGHVSYQESGSSESAEDEEDDNHPGQSTPVQGAQPEPIAPELTVEPSEVSSFSRHCRPDPGFSCFWLLTLKAAL</sequence>